<accession>A4BUE8</accession>
<keyword evidence="8 10" id="KW-0975">Bacterial flagellum</keyword>
<evidence type="ECO:0000256" key="2">
    <source>
        <dbReference type="ARBA" id="ARBA00009772"/>
    </source>
</evidence>
<dbReference type="Proteomes" id="UP000003374">
    <property type="component" value="Unassembled WGS sequence"/>
</dbReference>
<dbReference type="GO" id="GO:0009425">
    <property type="term" value="C:bacterial-type flagellum basal body"/>
    <property type="evidence" value="ECO:0007669"/>
    <property type="project" value="UniProtKB-SubCell"/>
</dbReference>
<dbReference type="GO" id="GO:0005886">
    <property type="term" value="C:plasma membrane"/>
    <property type="evidence" value="ECO:0007669"/>
    <property type="project" value="UniProtKB-SubCell"/>
</dbReference>
<dbReference type="InterPro" id="IPR002010">
    <property type="entry name" value="T3SS_IM_R"/>
</dbReference>
<evidence type="ECO:0000256" key="4">
    <source>
        <dbReference type="ARBA" id="ARBA00022475"/>
    </source>
</evidence>
<dbReference type="PRINTS" id="PR00953">
    <property type="entry name" value="TYPE3IMRPROT"/>
</dbReference>
<keyword evidence="11" id="KW-0282">Flagellum</keyword>
<comment type="caution">
    <text evidence="11">The sequence shown here is derived from an EMBL/GenBank/DDBJ whole genome shotgun (WGS) entry which is preliminary data.</text>
</comment>
<evidence type="ECO:0000256" key="8">
    <source>
        <dbReference type="ARBA" id="ARBA00023143"/>
    </source>
</evidence>
<dbReference type="eggNOG" id="COG1684">
    <property type="taxonomic scope" value="Bacteria"/>
</dbReference>
<dbReference type="EMBL" id="AAOF01000018">
    <property type="protein sequence ID" value="EAR20662.1"/>
    <property type="molecule type" value="Genomic_DNA"/>
</dbReference>
<comment type="subcellular location">
    <subcellularLocation>
        <location evidence="10">Cell membrane</location>
        <topology evidence="10">Multi-pass membrane protein</topology>
    </subcellularLocation>
    <subcellularLocation>
        <location evidence="10">Bacterial flagellum basal body</location>
    </subcellularLocation>
</comment>
<evidence type="ECO:0000256" key="1">
    <source>
        <dbReference type="ARBA" id="ARBA00002578"/>
    </source>
</evidence>
<dbReference type="OrthoDB" id="9797790at2"/>
<name>A4BUE8_9GAMM</name>
<feature type="transmembrane region" description="Helical" evidence="10">
    <location>
        <begin position="15"/>
        <end position="32"/>
    </location>
</feature>
<dbReference type="GO" id="GO:0006605">
    <property type="term" value="P:protein targeting"/>
    <property type="evidence" value="ECO:0007669"/>
    <property type="project" value="UniProtKB-UniRule"/>
</dbReference>
<keyword evidence="12" id="KW-1185">Reference proteome</keyword>
<evidence type="ECO:0000256" key="5">
    <source>
        <dbReference type="ARBA" id="ARBA00022692"/>
    </source>
</evidence>
<dbReference type="STRING" id="314278.NB231_02058"/>
<evidence type="ECO:0000313" key="11">
    <source>
        <dbReference type="EMBL" id="EAR20662.1"/>
    </source>
</evidence>
<evidence type="ECO:0000256" key="10">
    <source>
        <dbReference type="RuleBase" id="RU362071"/>
    </source>
</evidence>
<evidence type="ECO:0000256" key="9">
    <source>
        <dbReference type="NCBIfam" id="TIGR01400"/>
    </source>
</evidence>
<evidence type="ECO:0000256" key="6">
    <source>
        <dbReference type="ARBA" id="ARBA00022989"/>
    </source>
</evidence>
<keyword evidence="11" id="KW-0969">Cilium</keyword>
<dbReference type="NCBIfam" id="TIGR01400">
    <property type="entry name" value="fliR"/>
    <property type="match status" value="1"/>
</dbReference>
<comment type="similarity">
    <text evidence="2 10">Belongs to the FliR/MopE/SpaR family.</text>
</comment>
<feature type="transmembrane region" description="Helical" evidence="10">
    <location>
        <begin position="39"/>
        <end position="58"/>
    </location>
</feature>
<sequence>MTIRSVELTAWLGQFLWPFIRVSAVLLTAPLFSNILIPVRLRVLLGVGLTVAVLPAVGNVPQLDPLSPEGVLVAGQQVLIGAAIGLLLAMAFQAVAIAGETLSITMGLGFATMISPQTGVSSSVISQFLLILAMLLFLAVGAHLMLIQLLAESFRTLPIAASGLGGQDVYALVGWAGEMFAGGVLLALPAVAVLLIVNLIIGVMTRTAPQMNIFSVGLPLTLLAGFVVVLIILLPALPEHMTDLWRSAFDGLRRILNG</sequence>
<keyword evidence="5 10" id="KW-0812">Transmembrane</keyword>
<evidence type="ECO:0000313" key="12">
    <source>
        <dbReference type="Proteomes" id="UP000003374"/>
    </source>
</evidence>
<dbReference type="GO" id="GO:0044780">
    <property type="term" value="P:bacterial-type flagellum assembly"/>
    <property type="evidence" value="ECO:0007669"/>
    <property type="project" value="UniProtKB-UniRule"/>
</dbReference>
<feature type="transmembrane region" description="Helical" evidence="10">
    <location>
        <begin position="128"/>
        <end position="151"/>
    </location>
</feature>
<feature type="transmembrane region" description="Helical" evidence="10">
    <location>
        <begin position="179"/>
        <end position="201"/>
    </location>
</feature>
<feature type="transmembrane region" description="Helical" evidence="10">
    <location>
        <begin position="78"/>
        <end position="108"/>
    </location>
</feature>
<dbReference type="RefSeq" id="WP_004999323.1">
    <property type="nucleotide sequence ID" value="NZ_CH672427.1"/>
</dbReference>
<keyword evidence="7 10" id="KW-0472">Membrane</keyword>
<comment type="function">
    <text evidence="1 10">Role in flagellar biosynthesis.</text>
</comment>
<dbReference type="AlphaFoldDB" id="A4BUE8"/>
<proteinExistence type="inferred from homology"/>
<gene>
    <name evidence="11" type="ORF">NB231_02058</name>
</gene>
<dbReference type="InterPro" id="IPR006303">
    <property type="entry name" value="FliR"/>
</dbReference>
<reference evidence="11 12" key="1">
    <citation type="submission" date="2006-02" db="EMBL/GenBank/DDBJ databases">
        <authorList>
            <person name="Waterbury J."/>
            <person name="Ferriera S."/>
            <person name="Johnson J."/>
            <person name="Kravitz S."/>
            <person name="Halpern A."/>
            <person name="Remington K."/>
            <person name="Beeson K."/>
            <person name="Tran B."/>
            <person name="Rogers Y.-H."/>
            <person name="Friedman R."/>
            <person name="Venter J.C."/>
        </authorList>
    </citation>
    <scope>NUCLEOTIDE SEQUENCE [LARGE SCALE GENOMIC DNA]</scope>
    <source>
        <strain evidence="11 12">Nb-231</strain>
    </source>
</reference>
<protein>
    <recommendedName>
        <fullName evidence="3 9">Flagellar biosynthetic protein FliR</fullName>
    </recommendedName>
</protein>
<keyword evidence="6 10" id="KW-1133">Transmembrane helix</keyword>
<evidence type="ECO:0000256" key="7">
    <source>
        <dbReference type="ARBA" id="ARBA00023136"/>
    </source>
</evidence>
<feature type="transmembrane region" description="Helical" evidence="10">
    <location>
        <begin position="213"/>
        <end position="237"/>
    </location>
</feature>
<keyword evidence="11" id="KW-0966">Cell projection</keyword>
<dbReference type="PANTHER" id="PTHR30065">
    <property type="entry name" value="FLAGELLAR BIOSYNTHETIC PROTEIN FLIR"/>
    <property type="match status" value="1"/>
</dbReference>
<organism evidence="11 12">
    <name type="scientific">Nitrococcus mobilis Nb-231</name>
    <dbReference type="NCBI Taxonomy" id="314278"/>
    <lineage>
        <taxon>Bacteria</taxon>
        <taxon>Pseudomonadati</taxon>
        <taxon>Pseudomonadota</taxon>
        <taxon>Gammaproteobacteria</taxon>
        <taxon>Chromatiales</taxon>
        <taxon>Ectothiorhodospiraceae</taxon>
        <taxon>Nitrococcus</taxon>
    </lineage>
</organism>
<keyword evidence="4 10" id="KW-1003">Cell membrane</keyword>
<dbReference type="HOGENOM" id="CLU_063626_4_0_6"/>
<evidence type="ECO:0000256" key="3">
    <source>
        <dbReference type="ARBA" id="ARBA00021717"/>
    </source>
</evidence>
<dbReference type="PANTHER" id="PTHR30065:SF8">
    <property type="entry name" value="FLAGELLAR BIOSYNTHETIC PROTEIN FLIR"/>
    <property type="match status" value="1"/>
</dbReference>
<dbReference type="Pfam" id="PF01311">
    <property type="entry name" value="Bac_export_1"/>
    <property type="match status" value="1"/>
</dbReference>